<keyword evidence="7" id="KW-0812">Transmembrane</keyword>
<evidence type="ECO:0000313" key="9">
    <source>
        <dbReference type="EMBL" id="KAK4010373.1"/>
    </source>
</evidence>
<dbReference type="EMBL" id="JAOYFB010000003">
    <property type="protein sequence ID" value="KAK4010373.1"/>
    <property type="molecule type" value="Genomic_DNA"/>
</dbReference>
<evidence type="ECO:0000256" key="6">
    <source>
        <dbReference type="ARBA" id="ARBA00023136"/>
    </source>
</evidence>
<keyword evidence="6 7" id="KW-0472">Membrane</keyword>
<evidence type="ECO:0000256" key="5">
    <source>
        <dbReference type="ARBA" id="ARBA00023034"/>
    </source>
</evidence>
<feature type="domain" description="Alpha 1,4-glycosyltransferase" evidence="8">
    <location>
        <begin position="266"/>
        <end position="398"/>
    </location>
</feature>
<dbReference type="PANTHER" id="PTHR12042:SF21">
    <property type="entry name" value="ALPHA1,4-GALACTOSYLTRANSFERASE 1-RELATED"/>
    <property type="match status" value="1"/>
</dbReference>
<dbReference type="InterPro" id="IPR029044">
    <property type="entry name" value="Nucleotide-diphossugar_trans"/>
</dbReference>
<dbReference type="InterPro" id="IPR007652">
    <property type="entry name" value="A1-4-GlycosylTfrase_dom"/>
</dbReference>
<proteinExistence type="inferred from homology"/>
<dbReference type="Proteomes" id="UP001234178">
    <property type="component" value="Unassembled WGS sequence"/>
</dbReference>
<keyword evidence="5" id="KW-0333">Golgi apparatus</keyword>
<comment type="subcellular location">
    <subcellularLocation>
        <location evidence="1">Golgi apparatus membrane</location>
        <topology evidence="1">Single-pass type II membrane protein</topology>
    </subcellularLocation>
</comment>
<sequence length="403" mass="45568">MIYRKTKNVMSLFVKKLASTKVVIRLLSSLCSIGPVGLFFLGCCATALIFFIRFYQWTDTSYVQMEVEKKVPPRGHRGTCCLSVDRPEDICGRANCTSPCLQLGHFTPALEGDSAKLCSQEKERAFFLETSGSGSLNFRQACSVESLTLHNPNLTVHVLFVDVPINYSVTTLLKLKNKYSNLRFVSINLNDYIAGTPLEHWYHCTDWRQGPFHVSHLSDGLRFLTLHKYGGYYFDLDVIVMQPVTYYRNFVGAAADGQYVASGVIHADRKNTITKLAVEELVRNYRSDIWGHNGPDLLLRVLKNWCEVEDLQSMNYVTCRGFNVLPKSSFQPLHHSNAKEFFAHRLVNQTTANPVWLTKNVIGVHTFNNLSKGQPIHKNSTQIYTGLARHNCPVIFSAAPDVF</sequence>
<evidence type="ECO:0000256" key="3">
    <source>
        <dbReference type="ARBA" id="ARBA00022676"/>
    </source>
</evidence>
<feature type="transmembrane region" description="Helical" evidence="7">
    <location>
        <begin position="22"/>
        <end position="55"/>
    </location>
</feature>
<evidence type="ECO:0000256" key="1">
    <source>
        <dbReference type="ARBA" id="ARBA00004323"/>
    </source>
</evidence>
<evidence type="ECO:0000259" key="8">
    <source>
        <dbReference type="Pfam" id="PF04572"/>
    </source>
</evidence>
<accession>A0ABQ9ZCK8</accession>
<gene>
    <name evidence="9" type="ORF">OUZ56_019519</name>
</gene>
<protein>
    <recommendedName>
        <fullName evidence="8">Alpha 1,4-glycosyltransferase domain-containing protein</fullName>
    </recommendedName>
</protein>
<comment type="caution">
    <text evidence="9">The sequence shown here is derived from an EMBL/GenBank/DDBJ whole genome shotgun (WGS) entry which is preliminary data.</text>
</comment>
<evidence type="ECO:0000256" key="4">
    <source>
        <dbReference type="ARBA" id="ARBA00022679"/>
    </source>
</evidence>
<comment type="similarity">
    <text evidence="2">Belongs to the glycosyltransferase 32 family.</text>
</comment>
<keyword evidence="3" id="KW-0328">Glycosyltransferase</keyword>
<dbReference type="InterPro" id="IPR051981">
    <property type="entry name" value="Glycosyltransf_32"/>
</dbReference>
<keyword evidence="10" id="KW-1185">Reference proteome</keyword>
<dbReference type="Pfam" id="PF04572">
    <property type="entry name" value="Gb3_synth"/>
    <property type="match status" value="1"/>
</dbReference>
<organism evidence="9 10">
    <name type="scientific">Daphnia magna</name>
    <dbReference type="NCBI Taxonomy" id="35525"/>
    <lineage>
        <taxon>Eukaryota</taxon>
        <taxon>Metazoa</taxon>
        <taxon>Ecdysozoa</taxon>
        <taxon>Arthropoda</taxon>
        <taxon>Crustacea</taxon>
        <taxon>Branchiopoda</taxon>
        <taxon>Diplostraca</taxon>
        <taxon>Cladocera</taxon>
        <taxon>Anomopoda</taxon>
        <taxon>Daphniidae</taxon>
        <taxon>Daphnia</taxon>
    </lineage>
</organism>
<evidence type="ECO:0000256" key="7">
    <source>
        <dbReference type="SAM" id="Phobius"/>
    </source>
</evidence>
<dbReference type="PANTHER" id="PTHR12042">
    <property type="entry name" value="LACTOSYLCERAMIDE 4-ALPHA-GALACTOSYLTRANSFERASE ALPHA- 1,4-GALACTOSYLTRANSFERASE"/>
    <property type="match status" value="1"/>
</dbReference>
<dbReference type="Gene3D" id="3.90.550.20">
    <property type="match status" value="1"/>
</dbReference>
<dbReference type="Pfam" id="PF04488">
    <property type="entry name" value="Gly_transf_sug"/>
    <property type="match status" value="1"/>
</dbReference>
<keyword evidence="4" id="KW-0808">Transferase</keyword>
<reference evidence="9 10" key="1">
    <citation type="journal article" date="2023" name="Nucleic Acids Res.">
        <title>The hologenome of Daphnia magna reveals possible DNA methylation and microbiome-mediated evolution of the host genome.</title>
        <authorList>
            <person name="Chaturvedi A."/>
            <person name="Li X."/>
            <person name="Dhandapani V."/>
            <person name="Marshall H."/>
            <person name="Kissane S."/>
            <person name="Cuenca-Cambronero M."/>
            <person name="Asole G."/>
            <person name="Calvet F."/>
            <person name="Ruiz-Romero M."/>
            <person name="Marangio P."/>
            <person name="Guigo R."/>
            <person name="Rago D."/>
            <person name="Mirbahai L."/>
            <person name="Eastwood N."/>
            <person name="Colbourne J.K."/>
            <person name="Zhou J."/>
            <person name="Mallon E."/>
            <person name="Orsini L."/>
        </authorList>
    </citation>
    <scope>NUCLEOTIDE SEQUENCE [LARGE SCALE GENOMIC DNA]</scope>
    <source>
        <strain evidence="9">LRV0_1</strain>
    </source>
</reference>
<evidence type="ECO:0000256" key="2">
    <source>
        <dbReference type="ARBA" id="ARBA00009003"/>
    </source>
</evidence>
<name>A0ABQ9ZCK8_9CRUS</name>
<dbReference type="SUPFAM" id="SSF53448">
    <property type="entry name" value="Nucleotide-diphospho-sugar transferases"/>
    <property type="match status" value="1"/>
</dbReference>
<dbReference type="InterPro" id="IPR007577">
    <property type="entry name" value="GlycoTrfase_DXD_sugar-bd_CS"/>
</dbReference>
<keyword evidence="7" id="KW-1133">Transmembrane helix</keyword>
<evidence type="ECO:0000313" key="10">
    <source>
        <dbReference type="Proteomes" id="UP001234178"/>
    </source>
</evidence>